<evidence type="ECO:0000313" key="3">
    <source>
        <dbReference type="EMBL" id="BAU94753.1"/>
    </source>
</evidence>
<dbReference type="EMBL" id="AP017369">
    <property type="protein sequence ID" value="BAU94753.1"/>
    <property type="molecule type" value="Genomic_DNA"/>
</dbReference>
<dbReference type="AlphaFoldDB" id="A0A160PPB9"/>
<gene>
    <name evidence="3" type="ORF">N24_0491</name>
</gene>
<dbReference type="InterPro" id="IPR011051">
    <property type="entry name" value="RmlC_Cupin_sf"/>
</dbReference>
<dbReference type="Pfam" id="PF14667">
    <property type="entry name" value="Polysacc_synt_C"/>
    <property type="match status" value="1"/>
</dbReference>
<dbReference type="Gene3D" id="2.60.120.10">
    <property type="entry name" value="Jelly Rolls"/>
    <property type="match status" value="1"/>
</dbReference>
<dbReference type="InterPro" id="IPR029303">
    <property type="entry name" value="CapF_C"/>
</dbReference>
<evidence type="ECO:0000259" key="2">
    <source>
        <dbReference type="Pfam" id="PF14667"/>
    </source>
</evidence>
<sequence length="370" mass="40292">MSNVETNLKVVVTGGGGFLGWHTRIALKELGSEVSTLRVGNNFSEAAAVSALEGSSKLIHLAGVNRASDEEILNGNILFATQMAQALTKLSSPPQMVVFANSTQANNGTLYGEAKKRSSEILEQAAASIGASFVSIELPNLFGEHGRPFYNAVTSTFCKILVDGGEPEVESDKTLTLMHAQDAADLLVGNLGIEFQESVEQHESVSGLLGRIRSMHQTYAVGQIPNISTKFERDLFNTYRSYAAEKSIGFNLIKHSDPRGSFTELIRVHGGSGQSSFSTTEPGILRGGHFHRRKVERFVVLSGKARISVRRVFTDQVIHFDVDGDSPLAIDMPTMWAHSIKNTGDELLLTHFWTDDLFDPANPDTIVEEV</sequence>
<dbReference type="InterPro" id="IPR014710">
    <property type="entry name" value="RmlC-like_jellyroll"/>
</dbReference>
<reference evidence="3 4" key="1">
    <citation type="submission" date="2016-02" db="EMBL/GenBank/DDBJ databases">
        <title>Corynebacterium glutamicum N24 whole genome sequencing project.</title>
        <authorList>
            <person name="Matsutani M."/>
            <person name="Nangtapong N."/>
            <person name="Yakushi T."/>
            <person name="Matsushita K."/>
        </authorList>
    </citation>
    <scope>NUCLEOTIDE SEQUENCE [LARGE SCALE GENOMIC DNA]</scope>
    <source>
        <strain evidence="3 4">N24</strain>
    </source>
</reference>
<evidence type="ECO:0000259" key="1">
    <source>
        <dbReference type="Pfam" id="PF01370"/>
    </source>
</evidence>
<dbReference type="Gene3D" id="3.40.50.720">
    <property type="entry name" value="NAD(P)-binding Rossmann-like Domain"/>
    <property type="match status" value="1"/>
</dbReference>
<protein>
    <submittedName>
        <fullName evidence="3">Capsular polysaccharide synthesis enzyme</fullName>
    </submittedName>
</protein>
<dbReference type="Proteomes" id="UP000218244">
    <property type="component" value="Chromosome"/>
</dbReference>
<dbReference type="RefSeq" id="WP_096454055.1">
    <property type="nucleotide sequence ID" value="NZ_AP017369.1"/>
</dbReference>
<dbReference type="InterPro" id="IPR036291">
    <property type="entry name" value="NAD(P)-bd_dom_sf"/>
</dbReference>
<name>A0A160PPB9_9CORY</name>
<evidence type="ECO:0000313" key="4">
    <source>
        <dbReference type="Proteomes" id="UP000218244"/>
    </source>
</evidence>
<proteinExistence type="predicted"/>
<accession>A0A160PPB9</accession>
<organism evidence="3 4">
    <name type="scientific">Corynebacterium suranareeae</name>
    <dbReference type="NCBI Taxonomy" id="2506452"/>
    <lineage>
        <taxon>Bacteria</taxon>
        <taxon>Bacillati</taxon>
        <taxon>Actinomycetota</taxon>
        <taxon>Actinomycetes</taxon>
        <taxon>Mycobacteriales</taxon>
        <taxon>Corynebacteriaceae</taxon>
        <taxon>Corynebacterium</taxon>
    </lineage>
</organism>
<dbReference type="KEGG" id="csur:N24_0491"/>
<feature type="domain" description="Capsular polysaccharide assembling protein CapF C-terminal" evidence="2">
    <location>
        <begin position="255"/>
        <end position="366"/>
    </location>
</feature>
<keyword evidence="4" id="KW-1185">Reference proteome</keyword>
<dbReference type="SUPFAM" id="SSF51182">
    <property type="entry name" value="RmlC-like cupins"/>
    <property type="match status" value="1"/>
</dbReference>
<dbReference type="SUPFAM" id="SSF51735">
    <property type="entry name" value="NAD(P)-binding Rossmann-fold domains"/>
    <property type="match status" value="1"/>
</dbReference>
<feature type="domain" description="NAD-dependent epimerase/dehydratase" evidence="1">
    <location>
        <begin position="10"/>
        <end position="188"/>
    </location>
</feature>
<dbReference type="Pfam" id="PF01370">
    <property type="entry name" value="Epimerase"/>
    <property type="match status" value="1"/>
</dbReference>
<dbReference type="InterPro" id="IPR001509">
    <property type="entry name" value="Epimerase_deHydtase"/>
</dbReference>